<dbReference type="Proteomes" id="UP000232638">
    <property type="component" value="Chromosome"/>
</dbReference>
<name>A0A2K8U804_9GAMM</name>
<dbReference type="Pfam" id="PF00004">
    <property type="entry name" value="AAA"/>
    <property type="match status" value="1"/>
</dbReference>
<gene>
    <name evidence="6" type="ORF">THSYN_12370</name>
</gene>
<dbReference type="InterPro" id="IPR052381">
    <property type="entry name" value="AAA_domain_protein"/>
</dbReference>
<dbReference type="KEGG" id="tsy:THSYN_12370"/>
<evidence type="ECO:0000256" key="3">
    <source>
        <dbReference type="ARBA" id="ARBA00038088"/>
    </source>
</evidence>
<accession>A0A2K8U804</accession>
<dbReference type="InterPro" id="IPR041569">
    <property type="entry name" value="AAA_lid_3"/>
</dbReference>
<dbReference type="Pfam" id="PF17862">
    <property type="entry name" value="AAA_lid_3"/>
    <property type="match status" value="1"/>
</dbReference>
<evidence type="ECO:0000313" key="6">
    <source>
        <dbReference type="EMBL" id="AUB81677.1"/>
    </source>
</evidence>
<dbReference type="OrthoDB" id="9809379at2"/>
<dbReference type="SMART" id="SM00382">
    <property type="entry name" value="AAA"/>
    <property type="match status" value="1"/>
</dbReference>
<evidence type="ECO:0000313" key="7">
    <source>
        <dbReference type="Proteomes" id="UP000232638"/>
    </source>
</evidence>
<feature type="domain" description="AAA+ ATPase" evidence="5">
    <location>
        <begin position="275"/>
        <end position="410"/>
    </location>
</feature>
<reference evidence="6 7" key="1">
    <citation type="submission" date="2017-03" db="EMBL/GenBank/DDBJ databases">
        <title>Complete genome sequence of Candidatus 'Thiodictyon syntrophicum' sp. nov. strain Cad16T, a photolithoautotroph purple sulfur bacterium isolated from an alpine meromictic lake.</title>
        <authorList>
            <person name="Luedin S.M."/>
            <person name="Pothier J.F."/>
            <person name="Danza F."/>
            <person name="Storelli N."/>
            <person name="Wittwer M."/>
            <person name="Tonolla M."/>
        </authorList>
    </citation>
    <scope>NUCLEOTIDE SEQUENCE [LARGE SCALE GENOMIC DNA]</scope>
    <source>
        <strain evidence="6 7">Cad16T</strain>
    </source>
</reference>
<dbReference type="SUPFAM" id="SSF52540">
    <property type="entry name" value="P-loop containing nucleoside triphosphate hydrolases"/>
    <property type="match status" value="2"/>
</dbReference>
<dbReference type="GO" id="GO:0016887">
    <property type="term" value="F:ATP hydrolysis activity"/>
    <property type="evidence" value="ECO:0007669"/>
    <property type="project" value="InterPro"/>
</dbReference>
<dbReference type="PANTHER" id="PTHR42960">
    <property type="entry name" value="YCF46 PROTEIN"/>
    <property type="match status" value="1"/>
</dbReference>
<keyword evidence="1" id="KW-0547">Nucleotide-binding</keyword>
<dbReference type="Gene3D" id="3.40.50.300">
    <property type="entry name" value="P-loop containing nucleotide triphosphate hydrolases"/>
    <property type="match status" value="1"/>
</dbReference>
<keyword evidence="7" id="KW-1185">Reference proteome</keyword>
<evidence type="ECO:0000259" key="5">
    <source>
        <dbReference type="SMART" id="SM00382"/>
    </source>
</evidence>
<comment type="similarity">
    <text evidence="3">Belongs to the AAA ATPase family. Highly divergent.</text>
</comment>
<dbReference type="EMBL" id="CP020370">
    <property type="protein sequence ID" value="AUB81677.1"/>
    <property type="molecule type" value="Genomic_DNA"/>
</dbReference>
<dbReference type="InterPro" id="IPR003593">
    <property type="entry name" value="AAA+_ATPase"/>
</dbReference>
<keyword evidence="2" id="KW-0067">ATP-binding</keyword>
<organism evidence="6 7">
    <name type="scientific">Candidatus Thiodictyon syntrophicum</name>
    <dbReference type="NCBI Taxonomy" id="1166950"/>
    <lineage>
        <taxon>Bacteria</taxon>
        <taxon>Pseudomonadati</taxon>
        <taxon>Pseudomonadota</taxon>
        <taxon>Gammaproteobacteria</taxon>
        <taxon>Chromatiales</taxon>
        <taxon>Chromatiaceae</taxon>
        <taxon>Thiodictyon</taxon>
    </lineage>
</organism>
<evidence type="ECO:0000256" key="4">
    <source>
        <dbReference type="ARBA" id="ARBA00040480"/>
    </source>
</evidence>
<dbReference type="RefSeq" id="WP_100919438.1">
    <property type="nucleotide sequence ID" value="NZ_CP020370.1"/>
</dbReference>
<dbReference type="GO" id="GO:0005524">
    <property type="term" value="F:ATP binding"/>
    <property type="evidence" value="ECO:0007669"/>
    <property type="project" value="UniProtKB-KW"/>
</dbReference>
<dbReference type="Gene3D" id="1.10.8.60">
    <property type="match status" value="1"/>
</dbReference>
<dbReference type="InterPro" id="IPR003959">
    <property type="entry name" value="ATPase_AAA_core"/>
</dbReference>
<proteinExistence type="inferred from homology"/>
<dbReference type="InterPro" id="IPR027417">
    <property type="entry name" value="P-loop_NTPase"/>
</dbReference>
<evidence type="ECO:0000256" key="1">
    <source>
        <dbReference type="ARBA" id="ARBA00022741"/>
    </source>
</evidence>
<dbReference type="AlphaFoldDB" id="A0A2K8U804"/>
<dbReference type="PANTHER" id="PTHR42960:SF1">
    <property type="entry name" value="YCF46 PROTEIN"/>
    <property type="match status" value="1"/>
</dbReference>
<evidence type="ECO:0000256" key="2">
    <source>
        <dbReference type="ARBA" id="ARBA00022840"/>
    </source>
</evidence>
<protein>
    <recommendedName>
        <fullName evidence="4">Uncharacterized AAA domain-containing protein ycf46</fullName>
    </recommendedName>
</protein>
<sequence length="530" mass="58458">MAKAFVKDLATYIRAGYPIVTIVSSEEDRALELVDELLRQKEMWKRPRKLFVWSVSRGFVDPQGRPATKEDTRRPERALAFVAGYQEGALFLFKDFHPYLKDNAPDAALLIRLLRDLVPELKGSPRTLLWLSPLLAIPTELQKDVTVVDLPLPTEDEYREVLKRLVEQVRDNPTVTLSLTEDATDAIVKACQGLTRSEAENALAKAIVSQQGLTGADVKSILEEKEQIIRKSGILEYTAAVEDFGGIGGLGNLKTWLRQRNEGFSQKARDFGLPNPRGVMLVGVPGCGKSLCAKAVAAEWQKPLLKFDLGRVFAGLVGESEERMRKALAVAEGVAPCVLWIDELEKGLSGIGGSGDSGVSTRVFGTLLTWMEEKTQPVFVVATANDISQLPPELLRKGRLDEIFFVDLPTARNRAEILMIHLGRRKRVPTDYDLAGVVRATEGFSGAELEELVINALYEAYADPGQELRTEHLLKSAGEIIPLARSRAREVAALRQWAQTNCRQAAEAAADEPPVPSDTVAGRRARMVDL</sequence>